<dbReference type="Proteomes" id="UP000772434">
    <property type="component" value="Unassembled WGS sequence"/>
</dbReference>
<evidence type="ECO:0000313" key="2">
    <source>
        <dbReference type="EMBL" id="KAF9073428.1"/>
    </source>
</evidence>
<reference evidence="2" key="1">
    <citation type="submission" date="2020-11" db="EMBL/GenBank/DDBJ databases">
        <authorList>
            <consortium name="DOE Joint Genome Institute"/>
            <person name="Ahrendt S."/>
            <person name="Riley R."/>
            <person name="Andreopoulos W."/>
            <person name="Labutti K."/>
            <person name="Pangilinan J."/>
            <person name="Ruiz-Duenas F.J."/>
            <person name="Barrasa J.M."/>
            <person name="Sanchez-Garcia M."/>
            <person name="Camarero S."/>
            <person name="Miyauchi S."/>
            <person name="Serrano A."/>
            <person name="Linde D."/>
            <person name="Babiker R."/>
            <person name="Drula E."/>
            <person name="Ayuso-Fernandez I."/>
            <person name="Pacheco R."/>
            <person name="Padilla G."/>
            <person name="Ferreira P."/>
            <person name="Barriuso J."/>
            <person name="Kellner H."/>
            <person name="Castanera R."/>
            <person name="Alfaro M."/>
            <person name="Ramirez L."/>
            <person name="Pisabarro A.G."/>
            <person name="Kuo A."/>
            <person name="Tritt A."/>
            <person name="Lipzen A."/>
            <person name="He G."/>
            <person name="Yan M."/>
            <person name="Ng V."/>
            <person name="Cullen D."/>
            <person name="Martin F."/>
            <person name="Rosso M.-N."/>
            <person name="Henrissat B."/>
            <person name="Hibbett D."/>
            <person name="Martinez A.T."/>
            <person name="Grigoriev I.V."/>
        </authorList>
    </citation>
    <scope>NUCLEOTIDE SEQUENCE</scope>
    <source>
        <strain evidence="2">AH 40177</strain>
    </source>
</reference>
<sequence length="153" mass="16382">MQAWVGDIHGQAFEMQMAGVDISDHDVILALTLGLPPTYDPVIISFDSMSLAALTLDHVITHLLNEETRQGTCMHTAPATANGTTADNGALAVTSTSRHPLSKVVCFFCGTKGHYHDTCSDCKAWLAHRGKKAGDANIAAAFDEVDEWSNNAL</sequence>
<proteinExistence type="predicted"/>
<dbReference type="AlphaFoldDB" id="A0A9P5UCQ8"/>
<evidence type="ECO:0000313" key="3">
    <source>
        <dbReference type="Proteomes" id="UP000772434"/>
    </source>
</evidence>
<evidence type="ECO:0008006" key="4">
    <source>
        <dbReference type="Google" id="ProtNLM"/>
    </source>
</evidence>
<organism evidence="2 3">
    <name type="scientific">Rhodocollybia butyracea</name>
    <dbReference type="NCBI Taxonomy" id="206335"/>
    <lineage>
        <taxon>Eukaryota</taxon>
        <taxon>Fungi</taxon>
        <taxon>Dikarya</taxon>
        <taxon>Basidiomycota</taxon>
        <taxon>Agaricomycotina</taxon>
        <taxon>Agaricomycetes</taxon>
        <taxon>Agaricomycetidae</taxon>
        <taxon>Agaricales</taxon>
        <taxon>Marasmiineae</taxon>
        <taxon>Omphalotaceae</taxon>
        <taxon>Rhodocollybia</taxon>
    </lineage>
</organism>
<keyword evidence="3" id="KW-1185">Reference proteome</keyword>
<dbReference type="OrthoDB" id="3265539at2759"/>
<dbReference type="GO" id="GO:0008270">
    <property type="term" value="F:zinc ion binding"/>
    <property type="evidence" value="ECO:0007669"/>
    <property type="project" value="InterPro"/>
</dbReference>
<dbReference type="EMBL" id="JADNRY010000018">
    <property type="protein sequence ID" value="KAF9073428.1"/>
    <property type="molecule type" value="Genomic_DNA"/>
</dbReference>
<comment type="caution">
    <text evidence="2">The sequence shown here is derived from an EMBL/GenBank/DDBJ whole genome shotgun (WGS) entry which is preliminary data.</text>
</comment>
<gene>
    <name evidence="2" type="ORF">BDP27DRAFT_1215926</name>
</gene>
<protein>
    <recommendedName>
        <fullName evidence="4">CCHC-type domain-containing protein</fullName>
    </recommendedName>
</protein>
<evidence type="ECO:0000256" key="1">
    <source>
        <dbReference type="ARBA" id="ARBA00022664"/>
    </source>
</evidence>
<keyword evidence="1" id="KW-0507">mRNA processing</keyword>
<dbReference type="SUPFAM" id="SSF57756">
    <property type="entry name" value="Retrovirus zinc finger-like domains"/>
    <property type="match status" value="1"/>
</dbReference>
<name>A0A9P5UCQ8_9AGAR</name>
<dbReference type="GO" id="GO:0003676">
    <property type="term" value="F:nucleic acid binding"/>
    <property type="evidence" value="ECO:0007669"/>
    <property type="project" value="InterPro"/>
</dbReference>
<dbReference type="InterPro" id="IPR036875">
    <property type="entry name" value="Znf_CCHC_sf"/>
</dbReference>
<accession>A0A9P5UCQ8</accession>
<dbReference type="GO" id="GO:0006397">
    <property type="term" value="P:mRNA processing"/>
    <property type="evidence" value="ECO:0007669"/>
    <property type="project" value="UniProtKB-KW"/>
</dbReference>